<evidence type="ECO:0000256" key="2">
    <source>
        <dbReference type="PIRNR" id="PIRNR002070"/>
    </source>
</evidence>
<dbReference type="CDD" id="cd04496">
    <property type="entry name" value="SSB_OBF"/>
    <property type="match status" value="1"/>
</dbReference>
<name>A0A6J7W863_9CAUD</name>
<proteinExistence type="inferred from homology"/>
<keyword evidence="1 2" id="KW-0238">DNA-binding</keyword>
<dbReference type="Pfam" id="PF00436">
    <property type="entry name" value="SSB"/>
    <property type="match status" value="1"/>
</dbReference>
<dbReference type="PIRSF" id="PIRSF002070">
    <property type="entry name" value="SSB"/>
    <property type="match status" value="1"/>
</dbReference>
<dbReference type="Gene3D" id="2.40.50.140">
    <property type="entry name" value="Nucleic acid-binding proteins"/>
    <property type="match status" value="1"/>
</dbReference>
<feature type="region of interest" description="Disordered" evidence="3">
    <location>
        <begin position="78"/>
        <end position="136"/>
    </location>
</feature>
<dbReference type="NCBIfam" id="TIGR00621">
    <property type="entry name" value="ssb"/>
    <property type="match status" value="1"/>
</dbReference>
<evidence type="ECO:0000313" key="4">
    <source>
        <dbReference type="EMBL" id="CAB5156271.1"/>
    </source>
</evidence>
<organism evidence="4">
    <name type="scientific">uncultured Caudovirales phage</name>
    <dbReference type="NCBI Taxonomy" id="2100421"/>
    <lineage>
        <taxon>Viruses</taxon>
        <taxon>Duplodnaviria</taxon>
        <taxon>Heunggongvirae</taxon>
        <taxon>Uroviricota</taxon>
        <taxon>Caudoviricetes</taxon>
        <taxon>Peduoviridae</taxon>
        <taxon>Maltschvirus</taxon>
        <taxon>Maltschvirus maltsch</taxon>
    </lineage>
</organism>
<evidence type="ECO:0000256" key="3">
    <source>
        <dbReference type="SAM" id="MobiDB-lite"/>
    </source>
</evidence>
<dbReference type="HAMAP" id="MF_00984">
    <property type="entry name" value="SSB"/>
    <property type="match status" value="1"/>
</dbReference>
<dbReference type="InterPro" id="IPR012340">
    <property type="entry name" value="NA-bd_OB-fold"/>
</dbReference>
<feature type="compositionally biased region" description="Low complexity" evidence="3">
    <location>
        <begin position="93"/>
        <end position="106"/>
    </location>
</feature>
<reference evidence="4" key="1">
    <citation type="submission" date="2020-05" db="EMBL/GenBank/DDBJ databases">
        <authorList>
            <person name="Chiriac C."/>
            <person name="Salcher M."/>
            <person name="Ghai R."/>
            <person name="Kavagutti S V."/>
        </authorList>
    </citation>
    <scope>NUCLEOTIDE SEQUENCE</scope>
</reference>
<dbReference type="EMBL" id="LR798199">
    <property type="protein sequence ID" value="CAB5156271.1"/>
    <property type="molecule type" value="Genomic_DNA"/>
</dbReference>
<accession>A0A6J7W863</accession>
<evidence type="ECO:0000256" key="1">
    <source>
        <dbReference type="ARBA" id="ARBA00023125"/>
    </source>
</evidence>
<sequence length="136" mass="14746">MNKITFDGRLTKDAEVKFLPSGDAVLVFSVASDIGFGDKKQTNFFSCRKFGKGAEGLGNFLKKGQQVTIYGSLTLRQYGEGKTSPDVKVDEVSLQGGKSEGSQSGGRAEYNDVPKPPKREYGPAKKDADIDEDIPF</sequence>
<dbReference type="GO" id="GO:0003697">
    <property type="term" value="F:single-stranded DNA binding"/>
    <property type="evidence" value="ECO:0007669"/>
    <property type="project" value="InterPro"/>
</dbReference>
<feature type="compositionally biased region" description="Basic and acidic residues" evidence="3">
    <location>
        <begin position="109"/>
        <end position="128"/>
    </location>
</feature>
<dbReference type="GO" id="GO:0006260">
    <property type="term" value="P:DNA replication"/>
    <property type="evidence" value="ECO:0007669"/>
    <property type="project" value="InterPro"/>
</dbReference>
<dbReference type="InterPro" id="IPR000424">
    <property type="entry name" value="Primosome_PriB/ssb"/>
</dbReference>
<dbReference type="SUPFAM" id="SSF50249">
    <property type="entry name" value="Nucleic acid-binding proteins"/>
    <property type="match status" value="1"/>
</dbReference>
<dbReference type="PROSITE" id="PS50935">
    <property type="entry name" value="SSB"/>
    <property type="match status" value="1"/>
</dbReference>
<dbReference type="InterPro" id="IPR011344">
    <property type="entry name" value="ssDNA-bd"/>
</dbReference>
<protein>
    <recommendedName>
        <fullName evidence="2">Single-stranded DNA-binding protein</fullName>
    </recommendedName>
</protein>
<gene>
    <name evidence="4" type="ORF">UFOVP150_58</name>
</gene>